<sequence>MDRIDQTLGRMMNSGGFQQRYEQMKQEIMSHPDVQAFLREHTGEITQTMLKNSMMKLYEYISQAKNCRNCPSLGECANMMNGYEPELSLRGSSIDIHYRKCHRKAIDDERKQLEKMIQSIYMPKDILGASFGDFSLDTEGRLNAYEFAVDFASRYEPGKKMKGLYLYGNFGVGKSYLLGAIANQLAEKQIASLIVYVPEFFREMKQSLGDHTLSEKLERVKKAPILMLDDIGAEAMTSWTRDEILGSIVQFRMQENLPTIFTSNFDYQGLQHHLSYTQRGEEEKLKAARIMERIKYLTTPVRVEGPNRRTGM</sequence>
<evidence type="ECO:0000313" key="3">
    <source>
        <dbReference type="Proteomes" id="UP001341444"/>
    </source>
</evidence>
<comment type="caution">
    <text evidence="2">The sequence shown here is derived from an EMBL/GenBank/DDBJ whole genome shotgun (WGS) entry which is preliminary data.</text>
</comment>
<dbReference type="InterPro" id="IPR013317">
    <property type="entry name" value="DnaA_dom"/>
</dbReference>
<keyword evidence="3" id="KW-1185">Reference proteome</keyword>
<dbReference type="PANTHER" id="PTHR30050">
    <property type="entry name" value="CHROMOSOMAL REPLICATION INITIATOR PROTEIN DNAA"/>
    <property type="match status" value="1"/>
</dbReference>
<reference evidence="2 3" key="1">
    <citation type="submission" date="2023-03" db="EMBL/GenBank/DDBJ databases">
        <title>Bacillus Genome Sequencing.</title>
        <authorList>
            <person name="Dunlap C."/>
        </authorList>
    </citation>
    <scope>NUCLEOTIDE SEQUENCE [LARGE SCALE GENOMIC DNA]</scope>
    <source>
        <strain evidence="2 3">B-23453</strain>
    </source>
</reference>
<dbReference type="EMBL" id="JARMAB010000026">
    <property type="protein sequence ID" value="MED1204872.1"/>
    <property type="molecule type" value="Genomic_DNA"/>
</dbReference>
<dbReference type="InterPro" id="IPR027417">
    <property type="entry name" value="P-loop_NTPase"/>
</dbReference>
<name>A0ABU6MNS9_9BACI</name>
<gene>
    <name evidence="2" type="primary">dnaI</name>
    <name evidence="2" type="ORF">P4T90_17650</name>
</gene>
<dbReference type="InterPro" id="IPR009928">
    <property type="entry name" value="DnaI_N"/>
</dbReference>
<dbReference type="CDD" id="cd00009">
    <property type="entry name" value="AAA"/>
    <property type="match status" value="1"/>
</dbReference>
<evidence type="ECO:0000313" key="2">
    <source>
        <dbReference type="EMBL" id="MED1204872.1"/>
    </source>
</evidence>
<organism evidence="2 3">
    <name type="scientific">Heyndrickxia acidicola</name>
    <dbReference type="NCBI Taxonomy" id="209389"/>
    <lineage>
        <taxon>Bacteria</taxon>
        <taxon>Bacillati</taxon>
        <taxon>Bacillota</taxon>
        <taxon>Bacilli</taxon>
        <taxon>Bacillales</taxon>
        <taxon>Bacillaceae</taxon>
        <taxon>Heyndrickxia</taxon>
    </lineage>
</organism>
<dbReference type="PANTHER" id="PTHR30050:SF8">
    <property type="entry name" value="PRIMOSOMAL PROTEIN DNAI"/>
    <property type="match status" value="1"/>
</dbReference>
<dbReference type="InterPro" id="IPR003593">
    <property type="entry name" value="AAA+_ATPase"/>
</dbReference>
<dbReference type="RefSeq" id="WP_066261650.1">
    <property type="nucleotide sequence ID" value="NZ_JARMAB010000026.1"/>
</dbReference>
<proteinExistence type="predicted"/>
<feature type="domain" description="AAA+ ATPase" evidence="1">
    <location>
        <begin position="160"/>
        <end position="297"/>
    </location>
</feature>
<dbReference type="Proteomes" id="UP001341444">
    <property type="component" value="Unassembled WGS sequence"/>
</dbReference>
<dbReference type="SUPFAM" id="SSF52540">
    <property type="entry name" value="P-loop containing nucleoside triphosphate hydrolases"/>
    <property type="match status" value="1"/>
</dbReference>
<dbReference type="Pfam" id="PF00308">
    <property type="entry name" value="Bac_DnaA"/>
    <property type="match status" value="1"/>
</dbReference>
<accession>A0ABU6MNS9</accession>
<dbReference type="NCBIfam" id="NF006505">
    <property type="entry name" value="PRK08939.1"/>
    <property type="match status" value="1"/>
</dbReference>
<protein>
    <submittedName>
        <fullName evidence="2">Primosomal protein DnaI</fullName>
    </submittedName>
</protein>
<dbReference type="Gene3D" id="3.40.50.300">
    <property type="entry name" value="P-loop containing nucleotide triphosphate hydrolases"/>
    <property type="match status" value="1"/>
</dbReference>
<dbReference type="Pfam" id="PF07319">
    <property type="entry name" value="DnaI_N"/>
    <property type="match status" value="1"/>
</dbReference>
<dbReference type="SMART" id="SM00382">
    <property type="entry name" value="AAA"/>
    <property type="match status" value="1"/>
</dbReference>
<evidence type="ECO:0000259" key="1">
    <source>
        <dbReference type="SMART" id="SM00382"/>
    </source>
</evidence>